<comment type="caution">
    <text evidence="1">The sequence shown here is derived from an EMBL/GenBank/DDBJ whole genome shotgun (WGS) entry which is preliminary data.</text>
</comment>
<organism evidence="1 2">
    <name type="scientific">Trichonephila clavata</name>
    <name type="common">Joro spider</name>
    <name type="synonym">Nephila clavata</name>
    <dbReference type="NCBI Taxonomy" id="2740835"/>
    <lineage>
        <taxon>Eukaryota</taxon>
        <taxon>Metazoa</taxon>
        <taxon>Ecdysozoa</taxon>
        <taxon>Arthropoda</taxon>
        <taxon>Chelicerata</taxon>
        <taxon>Arachnida</taxon>
        <taxon>Araneae</taxon>
        <taxon>Araneomorphae</taxon>
        <taxon>Entelegynae</taxon>
        <taxon>Araneoidea</taxon>
        <taxon>Nephilidae</taxon>
        <taxon>Trichonephila</taxon>
    </lineage>
</organism>
<name>A0A8X6KPA8_TRICU</name>
<dbReference type="Proteomes" id="UP000887116">
    <property type="component" value="Unassembled WGS sequence"/>
</dbReference>
<reference evidence="1" key="1">
    <citation type="submission" date="2020-07" db="EMBL/GenBank/DDBJ databases">
        <title>Multicomponent nature underlies the extraordinary mechanical properties of spider dragline silk.</title>
        <authorList>
            <person name="Kono N."/>
            <person name="Nakamura H."/>
            <person name="Mori M."/>
            <person name="Yoshida Y."/>
            <person name="Ohtoshi R."/>
            <person name="Malay A.D."/>
            <person name="Moran D.A.P."/>
            <person name="Tomita M."/>
            <person name="Numata K."/>
            <person name="Arakawa K."/>
        </authorList>
    </citation>
    <scope>NUCLEOTIDE SEQUENCE</scope>
</reference>
<gene>
    <name evidence="1" type="ORF">TNCT_49741</name>
</gene>
<accession>A0A8X6KPA8</accession>
<evidence type="ECO:0000313" key="1">
    <source>
        <dbReference type="EMBL" id="GFQ80284.1"/>
    </source>
</evidence>
<sequence length="115" mass="13088">MDFETVNLNAVKVYGKLKEFMNKHQGSEQLLQNSTQLLKEIKKGRNKRNETDVLKEYIEETDKQGCAMKKTTKAAFSFEAMNPPDDQVYDTMPPLIKGRSPVALRTSQSQSQVFG</sequence>
<protein>
    <submittedName>
        <fullName evidence="1">Uncharacterized protein</fullName>
    </submittedName>
</protein>
<proteinExistence type="predicted"/>
<dbReference type="AlphaFoldDB" id="A0A8X6KPA8"/>
<keyword evidence="2" id="KW-1185">Reference proteome</keyword>
<evidence type="ECO:0000313" key="2">
    <source>
        <dbReference type="Proteomes" id="UP000887116"/>
    </source>
</evidence>
<dbReference type="EMBL" id="BMAO01032166">
    <property type="protein sequence ID" value="GFQ80284.1"/>
    <property type="molecule type" value="Genomic_DNA"/>
</dbReference>